<dbReference type="SUPFAM" id="SSF55729">
    <property type="entry name" value="Acyl-CoA N-acyltransferases (Nat)"/>
    <property type="match status" value="1"/>
</dbReference>
<name>A0ABV6RYE1_9GAMM</name>
<dbReference type="InterPro" id="IPR000182">
    <property type="entry name" value="GNAT_dom"/>
</dbReference>
<keyword evidence="2 5" id="KW-0012">Acyltransferase</keyword>
<dbReference type="Proteomes" id="UP001589896">
    <property type="component" value="Unassembled WGS sequence"/>
</dbReference>
<reference evidence="5 6" key="1">
    <citation type="submission" date="2024-09" db="EMBL/GenBank/DDBJ databases">
        <authorList>
            <person name="Sun Q."/>
            <person name="Mori K."/>
        </authorList>
    </citation>
    <scope>NUCLEOTIDE SEQUENCE [LARGE SCALE GENOMIC DNA]</scope>
    <source>
        <strain evidence="5 6">KCTC 23076</strain>
    </source>
</reference>
<keyword evidence="1 5" id="KW-0808">Transferase</keyword>
<evidence type="ECO:0000313" key="5">
    <source>
        <dbReference type="EMBL" id="MFC0682000.1"/>
    </source>
</evidence>
<sequence>MIPVVLRTERLVLDQPAERDIPLITEYCRDPVFEHYLTTPWPYEEQHARGFVTAFVPSGWAEDREYTWAIREAEGGPLLGVVGNGVAPGGIGFWLGAPHRGMGYMTEAVRVVLDWAFERGASRIAWECVVGNHASAAVARKCGFRYTGERPVGAWRGASRPLAWHGELLADDDRAEKDGWPA</sequence>
<dbReference type="GO" id="GO:0016746">
    <property type="term" value="F:acyltransferase activity"/>
    <property type="evidence" value="ECO:0007669"/>
    <property type="project" value="UniProtKB-KW"/>
</dbReference>
<protein>
    <submittedName>
        <fullName evidence="5">GNAT family N-acetyltransferase</fullName>
        <ecNumber evidence="5">2.3.-.-</ecNumber>
    </submittedName>
</protein>
<proteinExistence type="inferred from homology"/>
<comment type="caution">
    <text evidence="5">The sequence shown here is derived from an EMBL/GenBank/DDBJ whole genome shotgun (WGS) entry which is preliminary data.</text>
</comment>
<feature type="domain" description="N-acetyltransferase" evidence="4">
    <location>
        <begin position="19"/>
        <end position="171"/>
    </location>
</feature>
<gene>
    <name evidence="5" type="ORF">ACFFGH_29565</name>
</gene>
<dbReference type="Pfam" id="PF13302">
    <property type="entry name" value="Acetyltransf_3"/>
    <property type="match status" value="1"/>
</dbReference>
<dbReference type="EMBL" id="JBHLTG010000010">
    <property type="protein sequence ID" value="MFC0682000.1"/>
    <property type="molecule type" value="Genomic_DNA"/>
</dbReference>
<dbReference type="InterPro" id="IPR051531">
    <property type="entry name" value="N-acetyltransferase"/>
</dbReference>
<accession>A0ABV6RYE1</accession>
<dbReference type="Gene3D" id="3.40.630.30">
    <property type="match status" value="1"/>
</dbReference>
<dbReference type="PANTHER" id="PTHR43792">
    <property type="entry name" value="GNAT FAMILY, PUTATIVE (AFU_ORTHOLOGUE AFUA_3G00765)-RELATED-RELATED"/>
    <property type="match status" value="1"/>
</dbReference>
<dbReference type="PROSITE" id="PS51186">
    <property type="entry name" value="GNAT"/>
    <property type="match status" value="1"/>
</dbReference>
<evidence type="ECO:0000256" key="3">
    <source>
        <dbReference type="ARBA" id="ARBA00038502"/>
    </source>
</evidence>
<evidence type="ECO:0000259" key="4">
    <source>
        <dbReference type="PROSITE" id="PS51186"/>
    </source>
</evidence>
<evidence type="ECO:0000256" key="1">
    <source>
        <dbReference type="ARBA" id="ARBA00022679"/>
    </source>
</evidence>
<dbReference type="InterPro" id="IPR016181">
    <property type="entry name" value="Acyl_CoA_acyltransferase"/>
</dbReference>
<dbReference type="RefSeq" id="WP_386675610.1">
    <property type="nucleotide sequence ID" value="NZ_JBHLTG010000010.1"/>
</dbReference>
<evidence type="ECO:0000256" key="2">
    <source>
        <dbReference type="ARBA" id="ARBA00023315"/>
    </source>
</evidence>
<comment type="similarity">
    <text evidence="3">Belongs to the acetyltransferase family. RimJ subfamily.</text>
</comment>
<evidence type="ECO:0000313" key="6">
    <source>
        <dbReference type="Proteomes" id="UP001589896"/>
    </source>
</evidence>
<organism evidence="5 6">
    <name type="scientific">Lysobacter korlensis</name>
    <dbReference type="NCBI Taxonomy" id="553636"/>
    <lineage>
        <taxon>Bacteria</taxon>
        <taxon>Pseudomonadati</taxon>
        <taxon>Pseudomonadota</taxon>
        <taxon>Gammaproteobacteria</taxon>
        <taxon>Lysobacterales</taxon>
        <taxon>Lysobacteraceae</taxon>
        <taxon>Lysobacter</taxon>
    </lineage>
</organism>
<dbReference type="EC" id="2.3.-.-" evidence="5"/>
<keyword evidence="6" id="KW-1185">Reference proteome</keyword>
<dbReference type="PANTHER" id="PTHR43792:SF8">
    <property type="entry name" value="[RIBOSOMAL PROTEIN US5]-ALANINE N-ACETYLTRANSFERASE"/>
    <property type="match status" value="1"/>
</dbReference>